<keyword evidence="6" id="KW-1185">Reference proteome</keyword>
<dbReference type="PRINTS" id="PR00081">
    <property type="entry name" value="GDHRDH"/>
</dbReference>
<dbReference type="GO" id="GO:0018498">
    <property type="term" value="F:2,3-dihydroxy-2,3-dihydro-phenylpropionate dehydrogenase activity"/>
    <property type="evidence" value="ECO:0007669"/>
    <property type="project" value="UniProtKB-EC"/>
</dbReference>
<evidence type="ECO:0000313" key="6">
    <source>
        <dbReference type="Proteomes" id="UP000494214"/>
    </source>
</evidence>
<dbReference type="InterPro" id="IPR036291">
    <property type="entry name" value="NAD(P)-bd_dom_sf"/>
</dbReference>
<accession>A0A6S6Z852</accession>
<dbReference type="PANTHER" id="PTHR43669:SF12">
    <property type="entry name" value="BLR5618 PROTEIN"/>
    <property type="match status" value="1"/>
</dbReference>
<dbReference type="RefSeq" id="WP_175121674.1">
    <property type="nucleotide sequence ID" value="NZ_CADIJM010000001.1"/>
</dbReference>
<dbReference type="PROSITE" id="PS00061">
    <property type="entry name" value="ADH_SHORT"/>
    <property type="match status" value="1"/>
</dbReference>
<protein>
    <submittedName>
        <fullName evidence="5">3-phenylpropionate-dihydrodiol/cinnamic acid-dihydrodiol dehydrogenase</fullName>
        <ecNumber evidence="5">1.3.1.87</ecNumber>
    </submittedName>
</protein>
<dbReference type="InterPro" id="IPR020904">
    <property type="entry name" value="Sc_DH/Rdtase_CS"/>
</dbReference>
<dbReference type="AlphaFoldDB" id="A0A6S6Z852"/>
<gene>
    <name evidence="5" type="primary">hcaB_2</name>
    <name evidence="5" type="ORF">LMG26690_00648</name>
</gene>
<evidence type="ECO:0000313" key="5">
    <source>
        <dbReference type="EMBL" id="CAB3662502.1"/>
    </source>
</evidence>
<comment type="similarity">
    <text evidence="1 3">Belongs to the short-chain dehydrogenases/reductases (SDR) family.</text>
</comment>
<dbReference type="CDD" id="cd05233">
    <property type="entry name" value="SDR_c"/>
    <property type="match status" value="1"/>
</dbReference>
<keyword evidence="2 5" id="KW-0560">Oxidoreductase</keyword>
<evidence type="ECO:0000256" key="3">
    <source>
        <dbReference type="RuleBase" id="RU000363"/>
    </source>
</evidence>
<dbReference type="Gene3D" id="3.40.50.720">
    <property type="entry name" value="NAD(P)-binding Rossmann-like Domain"/>
    <property type="match status" value="1"/>
</dbReference>
<feature type="domain" description="Ketoreductase" evidence="4">
    <location>
        <begin position="10"/>
        <end position="184"/>
    </location>
</feature>
<evidence type="ECO:0000256" key="2">
    <source>
        <dbReference type="ARBA" id="ARBA00023002"/>
    </source>
</evidence>
<dbReference type="Proteomes" id="UP000494214">
    <property type="component" value="Unassembled WGS sequence"/>
</dbReference>
<dbReference type="SMART" id="SM00822">
    <property type="entry name" value="PKS_KR"/>
    <property type="match status" value="1"/>
</dbReference>
<name>A0A6S6Z852_9BURK</name>
<dbReference type="FunFam" id="3.40.50.720:FF:000084">
    <property type="entry name" value="Short-chain dehydrogenase reductase"/>
    <property type="match status" value="1"/>
</dbReference>
<dbReference type="PANTHER" id="PTHR43669">
    <property type="entry name" value="5-KETO-D-GLUCONATE 5-REDUCTASE"/>
    <property type="match status" value="1"/>
</dbReference>
<proteinExistence type="inferred from homology"/>
<dbReference type="SUPFAM" id="SSF51735">
    <property type="entry name" value="NAD(P)-binding Rossmann-fold domains"/>
    <property type="match status" value="1"/>
</dbReference>
<dbReference type="PRINTS" id="PR00080">
    <property type="entry name" value="SDRFAMILY"/>
</dbReference>
<organism evidence="5 6">
    <name type="scientific">Achromobacter animicus</name>
    <dbReference type="NCBI Taxonomy" id="1389935"/>
    <lineage>
        <taxon>Bacteria</taxon>
        <taxon>Pseudomonadati</taxon>
        <taxon>Pseudomonadota</taxon>
        <taxon>Betaproteobacteria</taxon>
        <taxon>Burkholderiales</taxon>
        <taxon>Alcaligenaceae</taxon>
        <taxon>Achromobacter</taxon>
    </lineage>
</organism>
<reference evidence="5 6" key="1">
    <citation type="submission" date="2020-04" db="EMBL/GenBank/DDBJ databases">
        <authorList>
            <person name="De Canck E."/>
        </authorList>
    </citation>
    <scope>NUCLEOTIDE SEQUENCE [LARGE SCALE GENOMIC DNA]</scope>
    <source>
        <strain evidence="5 6">LMG 26690</strain>
    </source>
</reference>
<dbReference type="EC" id="1.3.1.87" evidence="5"/>
<dbReference type="InterPro" id="IPR002347">
    <property type="entry name" value="SDR_fam"/>
</dbReference>
<dbReference type="Pfam" id="PF00106">
    <property type="entry name" value="adh_short"/>
    <property type="match status" value="1"/>
</dbReference>
<dbReference type="InterPro" id="IPR057326">
    <property type="entry name" value="KR_dom"/>
</dbReference>
<sequence>MNTNEIDPPRVALVTGAGTGIGRAVALEFLAQGYRVVLAGRRREPLEATRTAAGEDGLRALVVPTDVSDEQAVRDLFDTAQREYGRLDVLFNNAGRGAPAVPIEELPVAVWREVVDTNLTGMFLCAQAAIRIMKAQNPRGGRIINNGSISSHAPRPFSIAYTATKHAVTGLTKSISLDCRAYNIACGQIDIGNAATEMTERMAAGILQADGSTKVEPRMDVAHVAQAVAAMARLPLDANVQFMTLMATNMPFVGRG</sequence>
<evidence type="ECO:0000256" key="1">
    <source>
        <dbReference type="ARBA" id="ARBA00006484"/>
    </source>
</evidence>
<evidence type="ECO:0000259" key="4">
    <source>
        <dbReference type="SMART" id="SM00822"/>
    </source>
</evidence>
<dbReference type="EMBL" id="CADIJM010000001">
    <property type="protein sequence ID" value="CAB3662502.1"/>
    <property type="molecule type" value="Genomic_DNA"/>
</dbReference>